<gene>
    <name evidence="2" type="ORF">GCM10011314_25620</name>
</gene>
<name>A0A8H9FVQ3_9MICO</name>
<reference evidence="2" key="2">
    <citation type="submission" date="2020-09" db="EMBL/GenBank/DDBJ databases">
        <authorList>
            <person name="Sun Q."/>
            <person name="Zhou Y."/>
        </authorList>
    </citation>
    <scope>NUCLEOTIDE SEQUENCE</scope>
    <source>
        <strain evidence="2">CGMCC 1.10749</strain>
    </source>
</reference>
<dbReference type="EMBL" id="BMEA01000002">
    <property type="protein sequence ID" value="GGB84835.1"/>
    <property type="molecule type" value="Genomic_DNA"/>
</dbReference>
<dbReference type="Proteomes" id="UP000628079">
    <property type="component" value="Unassembled WGS sequence"/>
</dbReference>
<feature type="region of interest" description="Disordered" evidence="1">
    <location>
        <begin position="1"/>
        <end position="99"/>
    </location>
</feature>
<protein>
    <submittedName>
        <fullName evidence="2">Uncharacterized protein</fullName>
    </submittedName>
</protein>
<dbReference type="RefSeq" id="WP_156971725.1">
    <property type="nucleotide sequence ID" value="NZ_BMEA01000002.1"/>
</dbReference>
<feature type="compositionally biased region" description="Basic and acidic residues" evidence="1">
    <location>
        <begin position="30"/>
        <end position="51"/>
    </location>
</feature>
<sequence>MSKTFDGTGTDGIRDGASGAGDANNDEVSDEVRVDLDEDKLDTWEEVRGDYAVDPDSEVTRPALTEQEEDDDDEDPLREDDEEDDLAEDEDAEDRDEEE</sequence>
<reference evidence="2" key="1">
    <citation type="journal article" date="2014" name="Int. J. Syst. Evol. Microbiol.">
        <title>Complete genome sequence of Corynebacterium casei LMG S-19264T (=DSM 44701T), isolated from a smear-ripened cheese.</title>
        <authorList>
            <consortium name="US DOE Joint Genome Institute (JGI-PGF)"/>
            <person name="Walter F."/>
            <person name="Albersmeier A."/>
            <person name="Kalinowski J."/>
            <person name="Ruckert C."/>
        </authorList>
    </citation>
    <scope>NUCLEOTIDE SEQUENCE</scope>
    <source>
        <strain evidence="2">CGMCC 1.10749</strain>
    </source>
</reference>
<accession>A0A8H9FVQ3</accession>
<evidence type="ECO:0000256" key="1">
    <source>
        <dbReference type="SAM" id="MobiDB-lite"/>
    </source>
</evidence>
<comment type="caution">
    <text evidence="2">The sequence shown here is derived from an EMBL/GenBank/DDBJ whole genome shotgun (WGS) entry which is preliminary data.</text>
</comment>
<feature type="compositionally biased region" description="Acidic residues" evidence="1">
    <location>
        <begin position="66"/>
        <end position="99"/>
    </location>
</feature>
<dbReference type="AlphaFoldDB" id="A0A8H9FVQ3"/>
<organism evidence="2 3">
    <name type="scientific">Knoellia flava</name>
    <dbReference type="NCBI Taxonomy" id="913969"/>
    <lineage>
        <taxon>Bacteria</taxon>
        <taxon>Bacillati</taxon>
        <taxon>Actinomycetota</taxon>
        <taxon>Actinomycetes</taxon>
        <taxon>Micrococcales</taxon>
        <taxon>Intrasporangiaceae</taxon>
        <taxon>Knoellia</taxon>
    </lineage>
</organism>
<evidence type="ECO:0000313" key="2">
    <source>
        <dbReference type="EMBL" id="GGB84835.1"/>
    </source>
</evidence>
<proteinExistence type="predicted"/>
<evidence type="ECO:0000313" key="3">
    <source>
        <dbReference type="Proteomes" id="UP000628079"/>
    </source>
</evidence>